<accession>A0A7T7WI70</accession>
<dbReference type="SUPFAM" id="SSF48452">
    <property type="entry name" value="TPR-like"/>
    <property type="match status" value="1"/>
</dbReference>
<evidence type="ECO:0000256" key="1">
    <source>
        <dbReference type="SAM" id="SignalP"/>
    </source>
</evidence>
<dbReference type="Gene3D" id="1.25.40.10">
    <property type="entry name" value="Tetratricopeptide repeat domain"/>
    <property type="match status" value="1"/>
</dbReference>
<reference evidence="2 3" key="1">
    <citation type="submission" date="2020-08" db="EMBL/GenBank/DDBJ databases">
        <title>Emergence of ISAba1-mediated novel tet(X) in Acinetobacter variabilis from a chicken farm.</title>
        <authorList>
            <person name="Peng K."/>
            <person name="Li R."/>
        </authorList>
    </citation>
    <scope>NUCLEOTIDE SEQUENCE [LARGE SCALE GENOMIC DNA]</scope>
    <source>
        <strain evidence="2 3">XM9F202-2</strain>
    </source>
</reference>
<dbReference type="EMBL" id="CP060811">
    <property type="protein sequence ID" value="QQN88203.1"/>
    <property type="molecule type" value="Genomic_DNA"/>
</dbReference>
<dbReference type="GeneID" id="89667439"/>
<feature type="signal peptide" evidence="1">
    <location>
        <begin position="1"/>
        <end position="19"/>
    </location>
</feature>
<feature type="chain" id="PRO_5032726524" description="Tetratricopeptide repeat protein" evidence="1">
    <location>
        <begin position="20"/>
        <end position="242"/>
    </location>
</feature>
<dbReference type="Proteomes" id="UP000596079">
    <property type="component" value="Chromosome"/>
</dbReference>
<organism evidence="2 3">
    <name type="scientific">Acinetobacter variabilis</name>
    <dbReference type="NCBI Taxonomy" id="70346"/>
    <lineage>
        <taxon>Bacteria</taxon>
        <taxon>Pseudomonadati</taxon>
        <taxon>Pseudomonadota</taxon>
        <taxon>Gammaproteobacteria</taxon>
        <taxon>Moraxellales</taxon>
        <taxon>Moraxellaceae</taxon>
        <taxon>Acinetobacter</taxon>
    </lineage>
</organism>
<gene>
    <name evidence="2" type="ORF">IAQ69_00455</name>
</gene>
<sequence>MNKWLIFISILPLSSFSFANSDFETELRSECAKVKSYANSGRKFYDQKQYQNALGQFQQQASWSAFCEMHSENSGVSFSENAIATAFNNVGLSYFKSGKPQWARAWFSVFPQAKSSQFNLKQLPSPQKTQNLAGIYIQHAGFGHWNTIQVKRIKNSYQIHFNGLYMGLNSMIYGPNIGEFETTMPVNKTQTTYRSDDCKINLNFAFDPKQGQQVILKQDSGSSGCGFGHNVYADGHYLKVES</sequence>
<proteinExistence type="predicted"/>
<dbReference type="AlphaFoldDB" id="A0A7T7WI70"/>
<name>A0A7T7WI70_9GAMM</name>
<protein>
    <recommendedName>
        <fullName evidence="4">Tetratricopeptide repeat protein</fullName>
    </recommendedName>
</protein>
<evidence type="ECO:0000313" key="2">
    <source>
        <dbReference type="EMBL" id="QQN88203.1"/>
    </source>
</evidence>
<keyword evidence="1" id="KW-0732">Signal</keyword>
<dbReference type="InterPro" id="IPR011990">
    <property type="entry name" value="TPR-like_helical_dom_sf"/>
</dbReference>
<dbReference type="RefSeq" id="WP_166137503.1">
    <property type="nucleotide sequence ID" value="NZ_CP060811.1"/>
</dbReference>
<evidence type="ECO:0008006" key="4">
    <source>
        <dbReference type="Google" id="ProtNLM"/>
    </source>
</evidence>
<evidence type="ECO:0000313" key="3">
    <source>
        <dbReference type="Proteomes" id="UP000596079"/>
    </source>
</evidence>